<evidence type="ECO:0000256" key="2">
    <source>
        <dbReference type="ARBA" id="ARBA00023157"/>
    </source>
</evidence>
<feature type="compositionally biased region" description="Low complexity" evidence="4">
    <location>
        <begin position="112"/>
        <end position="204"/>
    </location>
</feature>
<dbReference type="CDD" id="cd00108">
    <property type="entry name" value="KR"/>
    <property type="match status" value="1"/>
</dbReference>
<dbReference type="EMBL" id="CAJPWZ010002010">
    <property type="protein sequence ID" value="CAG2228904.1"/>
    <property type="molecule type" value="Genomic_DNA"/>
</dbReference>
<reference evidence="7" key="1">
    <citation type="submission" date="2021-03" db="EMBL/GenBank/DDBJ databases">
        <authorList>
            <person name="Bekaert M."/>
        </authorList>
    </citation>
    <scope>NUCLEOTIDE SEQUENCE</scope>
</reference>
<sequence length="307" mass="34481">MKKDRPYYKLECKITALGTEYKGLKNVTVTGIQCKKWTSNWPTESLFKEYVGDQENYCRNPDFTSGGPWCYTMDPTIRWQYCDVQYCVFSTPTTLTNAESTEKMSTTDITLSTDRQTTTDKSSTTELQTTTDKTSTTDITSTTELQPTTDKTSTTELLTTTDKTSTTELQSTSDKTSTTELQTTSDKTSTTELQTTTEKTSPTEYQTTNEMISITEQKTTVAVKPHQCFCPCGNKKLSDEELYAVMKELEKKLTVDKKTTSAYIRRHTSARDDRKSSVTIGTVGIVVVCIPVVLMTLSDCIGFFSRK</sequence>
<dbReference type="EC" id="3.4.21.7" evidence="7"/>
<dbReference type="PANTHER" id="PTHR24261:SF7">
    <property type="entry name" value="KRINGLE DOMAIN-CONTAINING PROTEIN"/>
    <property type="match status" value="1"/>
</dbReference>
<keyword evidence="5" id="KW-0472">Membrane</keyword>
<keyword evidence="2" id="KW-1015">Disulfide bond</keyword>
<dbReference type="SUPFAM" id="SSF57440">
    <property type="entry name" value="Kringle-like"/>
    <property type="match status" value="1"/>
</dbReference>
<dbReference type="Pfam" id="PF00051">
    <property type="entry name" value="Kringle"/>
    <property type="match status" value="1"/>
</dbReference>
<organism evidence="7 8">
    <name type="scientific">Mytilus edulis</name>
    <name type="common">Blue mussel</name>
    <dbReference type="NCBI Taxonomy" id="6550"/>
    <lineage>
        <taxon>Eukaryota</taxon>
        <taxon>Metazoa</taxon>
        <taxon>Spiralia</taxon>
        <taxon>Lophotrochozoa</taxon>
        <taxon>Mollusca</taxon>
        <taxon>Bivalvia</taxon>
        <taxon>Autobranchia</taxon>
        <taxon>Pteriomorphia</taxon>
        <taxon>Mytilida</taxon>
        <taxon>Mytiloidea</taxon>
        <taxon>Mytilidae</taxon>
        <taxon>Mytilinae</taxon>
        <taxon>Mytilus</taxon>
    </lineage>
</organism>
<dbReference type="OrthoDB" id="6148387at2759"/>
<dbReference type="SMART" id="SM00130">
    <property type="entry name" value="KR"/>
    <property type="match status" value="1"/>
</dbReference>
<evidence type="ECO:0000256" key="5">
    <source>
        <dbReference type="SAM" id="Phobius"/>
    </source>
</evidence>
<dbReference type="InterPro" id="IPR050759">
    <property type="entry name" value="Serine_protease_kringle"/>
</dbReference>
<evidence type="ECO:0000256" key="4">
    <source>
        <dbReference type="SAM" id="MobiDB-lite"/>
    </source>
</evidence>
<dbReference type="InterPro" id="IPR038178">
    <property type="entry name" value="Kringle_sf"/>
</dbReference>
<dbReference type="InterPro" id="IPR018056">
    <property type="entry name" value="Kringle_CS"/>
</dbReference>
<dbReference type="AlphaFoldDB" id="A0A8S3TBU7"/>
<comment type="caution">
    <text evidence="7">The sequence shown here is derived from an EMBL/GenBank/DDBJ whole genome shotgun (WGS) entry which is preliminary data.</text>
</comment>
<proteinExistence type="predicted"/>
<dbReference type="InterPro" id="IPR000001">
    <property type="entry name" value="Kringle"/>
</dbReference>
<keyword evidence="1 3" id="KW-0420">Kringle</keyword>
<dbReference type="PROSITE" id="PS00021">
    <property type="entry name" value="KRINGLE_1"/>
    <property type="match status" value="1"/>
</dbReference>
<keyword evidence="8" id="KW-1185">Reference proteome</keyword>
<keyword evidence="5" id="KW-1133">Transmembrane helix</keyword>
<dbReference type="Gene3D" id="2.40.20.10">
    <property type="entry name" value="Plasminogen Kringle 4"/>
    <property type="match status" value="1"/>
</dbReference>
<feature type="compositionally biased region" description="Polar residues" evidence="4">
    <location>
        <begin position="99"/>
        <end position="111"/>
    </location>
</feature>
<dbReference type="PANTHER" id="PTHR24261">
    <property type="entry name" value="PLASMINOGEN-RELATED"/>
    <property type="match status" value="1"/>
</dbReference>
<feature type="region of interest" description="Disordered" evidence="4">
    <location>
        <begin position="99"/>
        <end position="204"/>
    </location>
</feature>
<evidence type="ECO:0000256" key="3">
    <source>
        <dbReference type="PROSITE-ProRule" id="PRU00121"/>
    </source>
</evidence>
<dbReference type="PRINTS" id="PR00018">
    <property type="entry name" value="KRINGLE"/>
</dbReference>
<protein>
    <submittedName>
        <fullName evidence="7">PLG</fullName>
        <ecNumber evidence="7">3.4.21.7</ecNumber>
    </submittedName>
</protein>
<evidence type="ECO:0000313" key="7">
    <source>
        <dbReference type="EMBL" id="CAG2228904.1"/>
    </source>
</evidence>
<accession>A0A8S3TBU7</accession>
<dbReference type="InterPro" id="IPR013806">
    <property type="entry name" value="Kringle-like"/>
</dbReference>
<dbReference type="GO" id="GO:0004252">
    <property type="term" value="F:serine-type endopeptidase activity"/>
    <property type="evidence" value="ECO:0007669"/>
    <property type="project" value="UniProtKB-EC"/>
</dbReference>
<dbReference type="PROSITE" id="PS50070">
    <property type="entry name" value="KRINGLE_2"/>
    <property type="match status" value="1"/>
</dbReference>
<dbReference type="Proteomes" id="UP000683360">
    <property type="component" value="Unassembled WGS sequence"/>
</dbReference>
<feature type="domain" description="Kringle" evidence="6">
    <location>
        <begin position="18"/>
        <end position="87"/>
    </location>
</feature>
<feature type="transmembrane region" description="Helical" evidence="5">
    <location>
        <begin position="278"/>
        <end position="304"/>
    </location>
</feature>
<comment type="caution">
    <text evidence="3">Lacks conserved residue(s) required for the propagation of feature annotation.</text>
</comment>
<keyword evidence="5" id="KW-0812">Transmembrane</keyword>
<gene>
    <name evidence="7" type="ORF">MEDL_41786</name>
</gene>
<name>A0A8S3TBU7_MYTED</name>
<evidence type="ECO:0000256" key="1">
    <source>
        <dbReference type="ARBA" id="ARBA00022572"/>
    </source>
</evidence>
<keyword evidence="7" id="KW-0378">Hydrolase</keyword>
<evidence type="ECO:0000259" key="6">
    <source>
        <dbReference type="PROSITE" id="PS50070"/>
    </source>
</evidence>
<evidence type="ECO:0000313" key="8">
    <source>
        <dbReference type="Proteomes" id="UP000683360"/>
    </source>
</evidence>